<dbReference type="AlphaFoldDB" id="A0A9R1VS46"/>
<reference evidence="5 6" key="1">
    <citation type="journal article" date="2017" name="Nat. Commun.">
        <title>Genome assembly with in vitro proximity ligation data and whole-genome triplication in lettuce.</title>
        <authorList>
            <person name="Reyes-Chin-Wo S."/>
            <person name="Wang Z."/>
            <person name="Yang X."/>
            <person name="Kozik A."/>
            <person name="Arikit S."/>
            <person name="Song C."/>
            <person name="Xia L."/>
            <person name="Froenicke L."/>
            <person name="Lavelle D.O."/>
            <person name="Truco M.J."/>
            <person name="Xia R."/>
            <person name="Zhu S."/>
            <person name="Xu C."/>
            <person name="Xu H."/>
            <person name="Xu X."/>
            <person name="Cox K."/>
            <person name="Korf I."/>
            <person name="Meyers B.C."/>
            <person name="Michelmore R.W."/>
        </authorList>
    </citation>
    <scope>NUCLEOTIDE SEQUENCE [LARGE SCALE GENOMIC DNA]</scope>
    <source>
        <strain evidence="6">cv. Salinas</strain>
        <tissue evidence="5">Seedlings</tissue>
    </source>
</reference>
<evidence type="ECO:0000313" key="6">
    <source>
        <dbReference type="Proteomes" id="UP000235145"/>
    </source>
</evidence>
<keyword evidence="1 2" id="KW-0378">Hydrolase</keyword>
<evidence type="ECO:0000313" key="5">
    <source>
        <dbReference type="EMBL" id="KAJ0212707.1"/>
    </source>
</evidence>
<dbReference type="InterPro" id="IPR000086">
    <property type="entry name" value="NUDIX_hydrolase_dom"/>
</dbReference>
<organism evidence="5 6">
    <name type="scientific">Lactuca sativa</name>
    <name type="common">Garden lettuce</name>
    <dbReference type="NCBI Taxonomy" id="4236"/>
    <lineage>
        <taxon>Eukaryota</taxon>
        <taxon>Viridiplantae</taxon>
        <taxon>Streptophyta</taxon>
        <taxon>Embryophyta</taxon>
        <taxon>Tracheophyta</taxon>
        <taxon>Spermatophyta</taxon>
        <taxon>Magnoliopsida</taxon>
        <taxon>eudicotyledons</taxon>
        <taxon>Gunneridae</taxon>
        <taxon>Pentapetalae</taxon>
        <taxon>asterids</taxon>
        <taxon>campanulids</taxon>
        <taxon>Asterales</taxon>
        <taxon>Asteraceae</taxon>
        <taxon>Cichorioideae</taxon>
        <taxon>Cichorieae</taxon>
        <taxon>Lactucinae</taxon>
        <taxon>Lactuca</taxon>
    </lineage>
</organism>
<evidence type="ECO:0000256" key="2">
    <source>
        <dbReference type="RuleBase" id="RU003476"/>
    </source>
</evidence>
<comment type="caution">
    <text evidence="5">The sequence shown here is derived from an EMBL/GenBank/DDBJ whole genome shotgun (WGS) entry which is preliminary data.</text>
</comment>
<dbReference type="SUPFAM" id="SSF55811">
    <property type="entry name" value="Nudix"/>
    <property type="match status" value="1"/>
</dbReference>
<feature type="transmembrane region" description="Helical" evidence="3">
    <location>
        <begin position="38"/>
        <end position="55"/>
    </location>
</feature>
<dbReference type="PROSITE" id="PS51462">
    <property type="entry name" value="NUDIX"/>
    <property type="match status" value="1"/>
</dbReference>
<dbReference type="EMBL" id="NBSK02000004">
    <property type="protein sequence ID" value="KAJ0212707.1"/>
    <property type="molecule type" value="Genomic_DNA"/>
</dbReference>
<dbReference type="InterPro" id="IPR020084">
    <property type="entry name" value="NUDIX_hydrolase_CS"/>
</dbReference>
<dbReference type="InterPro" id="IPR015797">
    <property type="entry name" value="NUDIX_hydrolase-like_dom_sf"/>
</dbReference>
<dbReference type="PRINTS" id="PR00502">
    <property type="entry name" value="NUDIXFAMILY"/>
</dbReference>
<accession>A0A9R1VS46</accession>
<protein>
    <recommendedName>
        <fullName evidence="4">Nudix hydrolase domain-containing protein</fullName>
    </recommendedName>
</protein>
<dbReference type="InterPro" id="IPR020476">
    <property type="entry name" value="Nudix_hydrolase"/>
</dbReference>
<evidence type="ECO:0000256" key="1">
    <source>
        <dbReference type="ARBA" id="ARBA00022801"/>
    </source>
</evidence>
<dbReference type="PANTHER" id="PTHR11839:SF30">
    <property type="entry name" value="NUDIX HYDROLASE 25"/>
    <property type="match status" value="1"/>
</dbReference>
<comment type="similarity">
    <text evidence="2">Belongs to the Nudix hydrolase family.</text>
</comment>
<keyword evidence="3" id="KW-1133">Transmembrane helix</keyword>
<dbReference type="GO" id="GO:0016462">
    <property type="term" value="F:pyrophosphatase activity"/>
    <property type="evidence" value="ECO:0007669"/>
    <property type="project" value="UniProtKB-ARBA"/>
</dbReference>
<feature type="domain" description="Nudix hydrolase" evidence="4">
    <location>
        <begin position="45"/>
        <end position="147"/>
    </location>
</feature>
<name>A0A9R1VS46_LACSA</name>
<gene>
    <name evidence="5" type="ORF">LSAT_V11C400162920</name>
</gene>
<dbReference type="PROSITE" id="PS00893">
    <property type="entry name" value="NUDIX_BOX"/>
    <property type="match status" value="1"/>
</dbReference>
<evidence type="ECO:0000259" key="4">
    <source>
        <dbReference type="PROSITE" id="PS51462"/>
    </source>
</evidence>
<dbReference type="Pfam" id="PF00293">
    <property type="entry name" value="NUDIX"/>
    <property type="match status" value="1"/>
</dbReference>
<dbReference type="Proteomes" id="UP000235145">
    <property type="component" value="Unassembled WGS sequence"/>
</dbReference>
<proteinExistence type="inferred from homology"/>
<dbReference type="PANTHER" id="PTHR11839">
    <property type="entry name" value="UDP/ADP-SUGAR PYROPHOSPHATASE"/>
    <property type="match status" value="1"/>
</dbReference>
<keyword evidence="6" id="KW-1185">Reference proteome</keyword>
<evidence type="ECO:0000256" key="3">
    <source>
        <dbReference type="SAM" id="Phobius"/>
    </source>
</evidence>
<dbReference type="Gene3D" id="3.90.79.10">
    <property type="entry name" value="Nucleoside Triphosphate Pyrophosphohydrolase"/>
    <property type="match status" value="1"/>
</dbReference>
<keyword evidence="3" id="KW-0472">Membrane</keyword>
<sequence>MWSLWFCIGSGEDCVIEYLISYKLLNHSSLIGFGPDKTYLILIFPVLYIIDFIFLNERYIHFSYLQVFVASRLNVPGAWQMPQGGIEEGEEPTSAAVRELREETGVVSAEIIAEVPKWLTYDFPPAVKAKVNRLWGGGEWHGQAQKW</sequence>
<keyword evidence="3" id="KW-0812">Transmembrane</keyword>